<reference evidence="1 2" key="1">
    <citation type="journal article" date="2019" name="Genome Biol. Evol.">
        <title>Insights into the evolution of the New World diploid cottons (Gossypium, subgenus Houzingenia) based on genome sequencing.</title>
        <authorList>
            <person name="Grover C.E."/>
            <person name="Arick M.A. 2nd"/>
            <person name="Thrash A."/>
            <person name="Conover J.L."/>
            <person name="Sanders W.S."/>
            <person name="Peterson D.G."/>
            <person name="Frelichowski J.E."/>
            <person name="Scheffler J.A."/>
            <person name="Scheffler B.E."/>
            <person name="Wendel J.F."/>
        </authorList>
    </citation>
    <scope>NUCLEOTIDE SEQUENCE [LARGE SCALE GENOMIC DNA]</scope>
    <source>
        <strain evidence="1">6</strain>
        <tissue evidence="1">Leaf</tissue>
    </source>
</reference>
<dbReference type="AlphaFoldDB" id="A0A7J9K454"/>
<keyword evidence="2" id="KW-1185">Reference proteome</keyword>
<dbReference type="EMBL" id="JABFAE010000011">
    <property type="protein sequence ID" value="MBA0841069.1"/>
    <property type="molecule type" value="Genomic_DNA"/>
</dbReference>
<dbReference type="Proteomes" id="UP000593575">
    <property type="component" value="Unassembled WGS sequence"/>
</dbReference>
<comment type="caution">
    <text evidence="1">The sequence shown here is derived from an EMBL/GenBank/DDBJ whole genome shotgun (WGS) entry which is preliminary data.</text>
</comment>
<evidence type="ECO:0000313" key="1">
    <source>
        <dbReference type="EMBL" id="MBA0841069.1"/>
    </source>
</evidence>
<evidence type="ECO:0000313" key="2">
    <source>
        <dbReference type="Proteomes" id="UP000593575"/>
    </source>
</evidence>
<organism evidence="1 2">
    <name type="scientific">Gossypium armourianum</name>
    <dbReference type="NCBI Taxonomy" id="34283"/>
    <lineage>
        <taxon>Eukaryota</taxon>
        <taxon>Viridiplantae</taxon>
        <taxon>Streptophyta</taxon>
        <taxon>Embryophyta</taxon>
        <taxon>Tracheophyta</taxon>
        <taxon>Spermatophyta</taxon>
        <taxon>Magnoliopsida</taxon>
        <taxon>eudicotyledons</taxon>
        <taxon>Gunneridae</taxon>
        <taxon>Pentapetalae</taxon>
        <taxon>rosids</taxon>
        <taxon>malvids</taxon>
        <taxon>Malvales</taxon>
        <taxon>Malvaceae</taxon>
        <taxon>Malvoideae</taxon>
        <taxon>Gossypium</taxon>
    </lineage>
</organism>
<sequence length="33" mass="4006">MLLSLLFRSFMRLYETKNLEILKVVCGKRQVYL</sequence>
<protein>
    <submittedName>
        <fullName evidence="1">Uncharacterized protein</fullName>
    </submittedName>
</protein>
<gene>
    <name evidence="1" type="ORF">Goarm_003587</name>
</gene>
<proteinExistence type="predicted"/>
<name>A0A7J9K454_9ROSI</name>
<accession>A0A7J9K454</accession>